<dbReference type="RefSeq" id="WP_171556520.1">
    <property type="nucleotide sequence ID" value="NZ_JABFCS010000001.1"/>
</dbReference>
<sequence>MTASLHFTHGPSFSVVEVTALAFLEDAEPALLEIAQRTRETGTRRLLINLVDVVGTFGPEQHHAIGLMAYRHLSHLEKVASLVPPDKLTRVSEAAARSQGMELRVFTQLMDALDWLVK</sequence>
<accession>A0A849K7T0</accession>
<keyword evidence="2" id="KW-1185">Reference proteome</keyword>
<dbReference type="SUPFAM" id="SSF52091">
    <property type="entry name" value="SpoIIaa-like"/>
    <property type="match status" value="1"/>
</dbReference>
<reference evidence="1 2" key="1">
    <citation type="submission" date="2020-05" db="EMBL/GenBank/DDBJ databases">
        <authorList>
            <person name="Khan S.A."/>
            <person name="Jeon C.O."/>
            <person name="Chun B.H."/>
        </authorList>
    </citation>
    <scope>NUCLEOTIDE SEQUENCE [LARGE SCALE GENOMIC DNA]</scope>
    <source>
        <strain evidence="1 2">B156</strain>
    </source>
</reference>
<dbReference type="AlphaFoldDB" id="A0A849K7T0"/>
<reference evidence="1 2" key="2">
    <citation type="submission" date="2020-06" db="EMBL/GenBank/DDBJ databases">
        <title>Ramlibacter rhizophilus sp. nov., isolated from rhizosphere soil of national flower Mugunghwa from South Korea.</title>
        <authorList>
            <person name="Zheng-Fei Y."/>
            <person name="Huan T."/>
        </authorList>
    </citation>
    <scope>NUCLEOTIDE SEQUENCE [LARGE SCALE GENOMIC DNA]</scope>
    <source>
        <strain evidence="1 2">B156</strain>
    </source>
</reference>
<comment type="caution">
    <text evidence="1">The sequence shown here is derived from an EMBL/GenBank/DDBJ whole genome shotgun (WGS) entry which is preliminary data.</text>
</comment>
<evidence type="ECO:0000313" key="1">
    <source>
        <dbReference type="EMBL" id="NNU42127.1"/>
    </source>
</evidence>
<organism evidence="1 2">
    <name type="scientific">Ramlibacter montanisoli</name>
    <dbReference type="NCBI Taxonomy" id="2732512"/>
    <lineage>
        <taxon>Bacteria</taxon>
        <taxon>Pseudomonadati</taxon>
        <taxon>Pseudomonadota</taxon>
        <taxon>Betaproteobacteria</taxon>
        <taxon>Burkholderiales</taxon>
        <taxon>Comamonadaceae</taxon>
        <taxon>Ramlibacter</taxon>
    </lineage>
</organism>
<dbReference type="InterPro" id="IPR038396">
    <property type="entry name" value="SpoIIAA-like_sf"/>
</dbReference>
<dbReference type="Gene3D" id="3.40.50.10600">
    <property type="entry name" value="SpoIIaa-like domains"/>
    <property type="match status" value="1"/>
</dbReference>
<dbReference type="Proteomes" id="UP000552954">
    <property type="component" value="Unassembled WGS sequence"/>
</dbReference>
<name>A0A849K7T0_9BURK</name>
<dbReference type="Pfam" id="PF11964">
    <property type="entry name" value="SpoIIAA-like"/>
    <property type="match status" value="1"/>
</dbReference>
<protein>
    <submittedName>
        <fullName evidence="1">STAS/SEC14 domain-containing protein</fullName>
    </submittedName>
</protein>
<evidence type="ECO:0000313" key="2">
    <source>
        <dbReference type="Proteomes" id="UP000552954"/>
    </source>
</evidence>
<gene>
    <name evidence="1" type="ORF">HK415_01580</name>
</gene>
<proteinExistence type="predicted"/>
<dbReference type="InterPro" id="IPR021866">
    <property type="entry name" value="SpoIIAA-like"/>
</dbReference>
<dbReference type="InterPro" id="IPR036513">
    <property type="entry name" value="STAS_dom_sf"/>
</dbReference>
<dbReference type="EMBL" id="JABFCS010000001">
    <property type="protein sequence ID" value="NNU42127.1"/>
    <property type="molecule type" value="Genomic_DNA"/>
</dbReference>